<dbReference type="InterPro" id="IPR011009">
    <property type="entry name" value="Kinase-like_dom_sf"/>
</dbReference>
<name>A0ABD2NSW2_9CUCU</name>
<feature type="domain" description="CHK kinase-like" evidence="1">
    <location>
        <begin position="115"/>
        <end position="314"/>
    </location>
</feature>
<protein>
    <recommendedName>
        <fullName evidence="1">CHK kinase-like domain-containing protein</fullName>
    </recommendedName>
</protein>
<organism evidence="2 3">
    <name type="scientific">Cryptolaemus montrouzieri</name>
    <dbReference type="NCBI Taxonomy" id="559131"/>
    <lineage>
        <taxon>Eukaryota</taxon>
        <taxon>Metazoa</taxon>
        <taxon>Ecdysozoa</taxon>
        <taxon>Arthropoda</taxon>
        <taxon>Hexapoda</taxon>
        <taxon>Insecta</taxon>
        <taxon>Pterygota</taxon>
        <taxon>Neoptera</taxon>
        <taxon>Endopterygota</taxon>
        <taxon>Coleoptera</taxon>
        <taxon>Polyphaga</taxon>
        <taxon>Cucujiformia</taxon>
        <taxon>Coccinelloidea</taxon>
        <taxon>Coccinellidae</taxon>
        <taxon>Scymninae</taxon>
        <taxon>Scymnini</taxon>
        <taxon>Cryptolaemus</taxon>
    </lineage>
</organism>
<dbReference type="PANTHER" id="PTHR11012">
    <property type="entry name" value="PROTEIN KINASE-LIKE DOMAIN-CONTAINING"/>
    <property type="match status" value="1"/>
</dbReference>
<accession>A0ABD2NSW2</accession>
<evidence type="ECO:0000259" key="1">
    <source>
        <dbReference type="SMART" id="SM00587"/>
    </source>
</evidence>
<dbReference type="Gene3D" id="3.90.1200.10">
    <property type="match status" value="1"/>
</dbReference>
<dbReference type="EMBL" id="JABFTP020000144">
    <property type="protein sequence ID" value="KAL3281704.1"/>
    <property type="molecule type" value="Genomic_DNA"/>
</dbReference>
<dbReference type="SUPFAM" id="SSF56112">
    <property type="entry name" value="Protein kinase-like (PK-like)"/>
    <property type="match status" value="1"/>
</dbReference>
<dbReference type="Proteomes" id="UP001516400">
    <property type="component" value="Unassembled WGS sequence"/>
</dbReference>
<dbReference type="InterPro" id="IPR004119">
    <property type="entry name" value="EcKL"/>
</dbReference>
<reference evidence="2 3" key="1">
    <citation type="journal article" date="2021" name="BMC Biol.">
        <title>Horizontally acquired antibacterial genes associated with adaptive radiation of ladybird beetles.</title>
        <authorList>
            <person name="Li H.S."/>
            <person name="Tang X.F."/>
            <person name="Huang Y.H."/>
            <person name="Xu Z.Y."/>
            <person name="Chen M.L."/>
            <person name="Du X.Y."/>
            <person name="Qiu B.Y."/>
            <person name="Chen P.T."/>
            <person name="Zhang W."/>
            <person name="Slipinski A."/>
            <person name="Escalona H.E."/>
            <person name="Waterhouse R.M."/>
            <person name="Zwick A."/>
            <person name="Pang H."/>
        </authorList>
    </citation>
    <scope>NUCLEOTIDE SEQUENCE [LARGE SCALE GENOMIC DNA]</scope>
    <source>
        <strain evidence="2">SYSU2018</strain>
    </source>
</reference>
<dbReference type="Pfam" id="PF02958">
    <property type="entry name" value="EcKL"/>
    <property type="match status" value="1"/>
</dbReference>
<evidence type="ECO:0000313" key="2">
    <source>
        <dbReference type="EMBL" id="KAL3281704.1"/>
    </source>
</evidence>
<dbReference type="InterPro" id="IPR015897">
    <property type="entry name" value="CHK_kinase-like"/>
</dbReference>
<proteinExistence type="predicted"/>
<keyword evidence="3" id="KW-1185">Reference proteome</keyword>
<dbReference type="SMART" id="SM00587">
    <property type="entry name" value="CHK"/>
    <property type="match status" value="1"/>
</dbReference>
<dbReference type="AlphaFoldDB" id="A0ABD2NSW2"/>
<comment type="caution">
    <text evidence="2">The sequence shown here is derived from an EMBL/GenBank/DDBJ whole genome shotgun (WGS) entry which is preliminary data.</text>
</comment>
<dbReference type="PANTHER" id="PTHR11012:SF48">
    <property type="entry name" value="CHK KINASE-LIKE DOMAIN-CONTAINING PROTEIN-RELATED"/>
    <property type="match status" value="1"/>
</dbReference>
<evidence type="ECO:0000313" key="3">
    <source>
        <dbReference type="Proteomes" id="UP001516400"/>
    </source>
</evidence>
<sequence>MEDITEEQIKRMLYEINSNFLMISYVVKPLEEENGLIAQHFSLRIFYKLERKLKELQLFLKTLNKNSPTVYNMSVRMLVFEKEQLFYMRLLPNFEKKGIDISYAPRGYLCENQAVIMEDLSIQGFKLSSKDKFSDLEHCQFCLATLAKFHISSILYEVCVTNSSGKPYNLQEEHPEQLIDVIYYGADEYLAKYVEQSLKGLIGLAEIQFGDTIDLNKLRDQFNSETSTKSTDMPEMRCTILHGDLWSNNFLHKYDDNGKHIETKLIDFQLIKYGPPALDVLNFIFMNTTKSFRDKHSTYLLTFYFQKFEEFLLNRGLDVADILPKKNFLESCENLKRLAKIQAMVDLSLVCVPDEFMFETLIDDEKCKDFLLLNRKHYLEDIYNNYSEFREILYEHLLELKEMFDICC</sequence>
<gene>
    <name evidence="2" type="ORF">HHI36_004910</name>
</gene>